<dbReference type="STRING" id="1149755.A0A2J6RQ44"/>
<dbReference type="AlphaFoldDB" id="A0A2J6RQ44"/>
<dbReference type="SUPFAM" id="SSF51905">
    <property type="entry name" value="FAD/NAD(P)-binding domain"/>
    <property type="match status" value="1"/>
</dbReference>
<keyword evidence="4" id="KW-0560">Oxidoreductase</keyword>
<dbReference type="OrthoDB" id="1047367at2759"/>
<sequence length="389" mass="42764">MASEFKSLNVAVIGGGLGGLSAAISLRRAGHKITIYERHSFVGEVGAGIGIPSNGSKWLYNWGVDVEAGKPVVANRLIIHRWDNGEVMATAPLGDSKEKFKYDTLSFQRCDVHRILLDTALSKKGLGIPCKLVTSHRAVQVEAELGKVTFENREVITADLVIAADGIHSKMRSAIGITPEVTQASSCAYRHVISKAKLDELGLGDICSSEAIEFWTKPGMEKIVIGCAHGGEVICVYSFFAIDPSKHEKDGWNISTTPDQLVAKFPTLDPRVQRIMLHSKDIKVWRLYIHKPYPYWTRGRVALLGDAAHPMLPDQTQGHSQAIEDAAALGLVFSKQYFHGNSNQNLEAGIVEALQRYEKVRMKRAAAIQDASAKARDDLRERIGWVQKA</sequence>
<dbReference type="PANTHER" id="PTHR13789">
    <property type="entry name" value="MONOOXYGENASE"/>
    <property type="match status" value="1"/>
</dbReference>
<evidence type="ECO:0000256" key="2">
    <source>
        <dbReference type="ARBA" id="ARBA00022630"/>
    </source>
</evidence>
<evidence type="ECO:0000259" key="6">
    <source>
        <dbReference type="Pfam" id="PF01494"/>
    </source>
</evidence>
<organism evidence="7 8">
    <name type="scientific">Hyaloscypha variabilis (strain UAMH 11265 / GT02V1 / F)</name>
    <name type="common">Meliniomyces variabilis</name>
    <dbReference type="NCBI Taxonomy" id="1149755"/>
    <lineage>
        <taxon>Eukaryota</taxon>
        <taxon>Fungi</taxon>
        <taxon>Dikarya</taxon>
        <taxon>Ascomycota</taxon>
        <taxon>Pezizomycotina</taxon>
        <taxon>Leotiomycetes</taxon>
        <taxon>Helotiales</taxon>
        <taxon>Hyaloscyphaceae</taxon>
        <taxon>Hyaloscypha</taxon>
        <taxon>Hyaloscypha variabilis</taxon>
    </lineage>
</organism>
<dbReference type="InterPro" id="IPR002938">
    <property type="entry name" value="FAD-bd"/>
</dbReference>
<evidence type="ECO:0000256" key="5">
    <source>
        <dbReference type="ARBA" id="ARBA00023033"/>
    </source>
</evidence>
<proteinExistence type="inferred from homology"/>
<comment type="similarity">
    <text evidence="1">Belongs to the paxM FAD-dependent monooxygenase family.</text>
</comment>
<evidence type="ECO:0000313" key="7">
    <source>
        <dbReference type="EMBL" id="PMD40638.1"/>
    </source>
</evidence>
<dbReference type="InterPro" id="IPR036188">
    <property type="entry name" value="FAD/NAD-bd_sf"/>
</dbReference>
<keyword evidence="2" id="KW-0285">Flavoprotein</keyword>
<reference evidence="7 8" key="1">
    <citation type="submission" date="2016-04" db="EMBL/GenBank/DDBJ databases">
        <title>A degradative enzymes factory behind the ericoid mycorrhizal symbiosis.</title>
        <authorList>
            <consortium name="DOE Joint Genome Institute"/>
            <person name="Martino E."/>
            <person name="Morin E."/>
            <person name="Grelet G."/>
            <person name="Kuo A."/>
            <person name="Kohler A."/>
            <person name="Daghino S."/>
            <person name="Barry K."/>
            <person name="Choi C."/>
            <person name="Cichocki N."/>
            <person name="Clum A."/>
            <person name="Copeland A."/>
            <person name="Hainaut M."/>
            <person name="Haridas S."/>
            <person name="Labutti K."/>
            <person name="Lindquist E."/>
            <person name="Lipzen A."/>
            <person name="Khouja H.-R."/>
            <person name="Murat C."/>
            <person name="Ohm R."/>
            <person name="Olson A."/>
            <person name="Spatafora J."/>
            <person name="Veneault-Fourrey C."/>
            <person name="Henrissat B."/>
            <person name="Grigoriev I."/>
            <person name="Martin F."/>
            <person name="Perotto S."/>
        </authorList>
    </citation>
    <scope>NUCLEOTIDE SEQUENCE [LARGE SCALE GENOMIC DNA]</scope>
    <source>
        <strain evidence="7 8">F</strain>
    </source>
</reference>
<evidence type="ECO:0000256" key="4">
    <source>
        <dbReference type="ARBA" id="ARBA00023002"/>
    </source>
</evidence>
<evidence type="ECO:0000256" key="3">
    <source>
        <dbReference type="ARBA" id="ARBA00022827"/>
    </source>
</evidence>
<gene>
    <name evidence="7" type="ORF">L207DRAFT_566044</name>
</gene>
<keyword evidence="3" id="KW-0274">FAD</keyword>
<dbReference type="PANTHER" id="PTHR13789:SF172">
    <property type="entry name" value="HYDROXYLASE, PUTATIVE (AFU_ORTHOLOGUE AFUA_1G12410)-RELATED"/>
    <property type="match status" value="1"/>
</dbReference>
<dbReference type="GO" id="GO:0004497">
    <property type="term" value="F:monooxygenase activity"/>
    <property type="evidence" value="ECO:0007669"/>
    <property type="project" value="UniProtKB-KW"/>
</dbReference>
<keyword evidence="8" id="KW-1185">Reference proteome</keyword>
<dbReference type="Proteomes" id="UP000235786">
    <property type="component" value="Unassembled WGS sequence"/>
</dbReference>
<protein>
    <submittedName>
        <fullName evidence="7">FAD/NAD(P)-binding domain-containing protein</fullName>
    </submittedName>
</protein>
<dbReference type="InterPro" id="IPR050493">
    <property type="entry name" value="FAD-dep_Monooxygenase_BioMet"/>
</dbReference>
<dbReference type="PRINTS" id="PR00420">
    <property type="entry name" value="RNGMNOXGNASE"/>
</dbReference>
<dbReference type="EMBL" id="KZ613945">
    <property type="protein sequence ID" value="PMD40638.1"/>
    <property type="molecule type" value="Genomic_DNA"/>
</dbReference>
<evidence type="ECO:0000256" key="1">
    <source>
        <dbReference type="ARBA" id="ARBA00007992"/>
    </source>
</evidence>
<accession>A0A2J6RQ44</accession>
<dbReference type="Pfam" id="PF01494">
    <property type="entry name" value="FAD_binding_3"/>
    <property type="match status" value="1"/>
</dbReference>
<keyword evidence="5" id="KW-0503">Monooxygenase</keyword>
<evidence type="ECO:0000313" key="8">
    <source>
        <dbReference type="Proteomes" id="UP000235786"/>
    </source>
</evidence>
<name>A0A2J6RQ44_HYAVF</name>
<feature type="domain" description="FAD-binding" evidence="6">
    <location>
        <begin position="9"/>
        <end position="338"/>
    </location>
</feature>
<dbReference type="GO" id="GO:0071949">
    <property type="term" value="F:FAD binding"/>
    <property type="evidence" value="ECO:0007669"/>
    <property type="project" value="InterPro"/>
</dbReference>
<dbReference type="Gene3D" id="3.50.50.60">
    <property type="entry name" value="FAD/NAD(P)-binding domain"/>
    <property type="match status" value="1"/>
</dbReference>